<evidence type="ECO:0000313" key="2">
    <source>
        <dbReference type="EMBL" id="KAG2183352.1"/>
    </source>
</evidence>
<dbReference type="Pfam" id="PF12937">
    <property type="entry name" value="F-box-like"/>
    <property type="match status" value="1"/>
</dbReference>
<dbReference type="GO" id="GO:0031146">
    <property type="term" value="P:SCF-dependent proteasomal ubiquitin-dependent protein catabolic process"/>
    <property type="evidence" value="ECO:0007669"/>
    <property type="project" value="TreeGrafter"/>
</dbReference>
<organism evidence="2 3">
    <name type="scientific">Mortierella isabellina</name>
    <name type="common">Filamentous fungus</name>
    <name type="synonym">Umbelopsis isabellina</name>
    <dbReference type="NCBI Taxonomy" id="91625"/>
    <lineage>
        <taxon>Eukaryota</taxon>
        <taxon>Fungi</taxon>
        <taxon>Fungi incertae sedis</taxon>
        <taxon>Mucoromycota</taxon>
        <taxon>Mucoromycotina</taxon>
        <taxon>Umbelopsidomycetes</taxon>
        <taxon>Umbelopsidales</taxon>
        <taxon>Umbelopsidaceae</taxon>
        <taxon>Umbelopsis</taxon>
    </lineage>
</organism>
<dbReference type="EMBL" id="JAEPQZ010000003">
    <property type="protein sequence ID" value="KAG2183352.1"/>
    <property type="molecule type" value="Genomic_DNA"/>
</dbReference>
<comment type="caution">
    <text evidence="2">The sequence shown here is derived from an EMBL/GenBank/DDBJ whole genome shotgun (WGS) entry which is preliminary data.</text>
</comment>
<keyword evidence="3" id="KW-1185">Reference proteome</keyword>
<protein>
    <recommendedName>
        <fullName evidence="1">F-box domain-containing protein</fullName>
    </recommendedName>
</protein>
<name>A0A8H7UIU9_MORIS</name>
<dbReference type="AlphaFoldDB" id="A0A8H7UIU9"/>
<proteinExistence type="predicted"/>
<dbReference type="OrthoDB" id="550575at2759"/>
<dbReference type="GO" id="GO:0019005">
    <property type="term" value="C:SCF ubiquitin ligase complex"/>
    <property type="evidence" value="ECO:0007669"/>
    <property type="project" value="TreeGrafter"/>
</dbReference>
<accession>A0A8H7UIU9</accession>
<reference evidence="2" key="1">
    <citation type="submission" date="2020-12" db="EMBL/GenBank/DDBJ databases">
        <title>Metabolic potential, ecology and presence of endohyphal bacteria is reflected in genomic diversity of Mucoromycotina.</title>
        <authorList>
            <person name="Muszewska A."/>
            <person name="Okrasinska A."/>
            <person name="Steczkiewicz K."/>
            <person name="Drgas O."/>
            <person name="Orlowska M."/>
            <person name="Perlinska-Lenart U."/>
            <person name="Aleksandrzak-Piekarczyk T."/>
            <person name="Szatraj K."/>
            <person name="Zielenkiewicz U."/>
            <person name="Pilsyk S."/>
            <person name="Malc E."/>
            <person name="Mieczkowski P."/>
            <person name="Kruszewska J.S."/>
            <person name="Biernat P."/>
            <person name="Pawlowska J."/>
        </authorList>
    </citation>
    <scope>NUCLEOTIDE SEQUENCE</scope>
    <source>
        <strain evidence="2">WA0000067209</strain>
    </source>
</reference>
<dbReference type="SUPFAM" id="SSF52047">
    <property type="entry name" value="RNI-like"/>
    <property type="match status" value="1"/>
</dbReference>
<dbReference type="InterPro" id="IPR001810">
    <property type="entry name" value="F-box_dom"/>
</dbReference>
<evidence type="ECO:0000313" key="3">
    <source>
        <dbReference type="Proteomes" id="UP000654370"/>
    </source>
</evidence>
<gene>
    <name evidence="2" type="ORF">INT43_006357</name>
</gene>
<feature type="domain" description="F-box" evidence="1">
    <location>
        <begin position="4"/>
        <end position="44"/>
    </location>
</feature>
<dbReference type="PANTHER" id="PTHR13318">
    <property type="entry name" value="PARTNER OF PAIRED, ISOFORM B-RELATED"/>
    <property type="match status" value="1"/>
</dbReference>
<dbReference type="SUPFAM" id="SSF81383">
    <property type="entry name" value="F-box domain"/>
    <property type="match status" value="1"/>
</dbReference>
<dbReference type="InterPro" id="IPR036047">
    <property type="entry name" value="F-box-like_dom_sf"/>
</dbReference>
<dbReference type="Gene3D" id="3.80.10.10">
    <property type="entry name" value="Ribonuclease Inhibitor"/>
    <property type="match status" value="1"/>
</dbReference>
<sequence>MAPSSLPPEILQAILDKLLDDDTDYFADIIACSLVSRTWNHVVTYILSRSLNIVTLRGGQVENLVRLSGLLETIAENQITLPYSPDDIKTINLDMSYLFREDGTYDEKAQEVLIHLIEMLCTQTTGLELSFNHPVALLNWQEDRLKDFYQSLQQTTNLMDSVERLALQGLPRKDSAFVICNYGLSHLFPTFSPKLRSLEFANFPLRYAVYLLLQSCQELENVTFRDFRNLWEDGLIEAITHWSKLRSFTMTGCVHITPLVLHSLATHCPDLEELVVPRNLRYSKSCPDVNISMINLIENCPKLSKLDLSNYESIDDNLLRVIVEYAHNLRYLNLQNFWLSSRQYSHIPTSAPQANPLYNNPA</sequence>
<evidence type="ECO:0000259" key="1">
    <source>
        <dbReference type="Pfam" id="PF12937"/>
    </source>
</evidence>
<dbReference type="Proteomes" id="UP000654370">
    <property type="component" value="Unassembled WGS sequence"/>
</dbReference>
<dbReference type="InterPro" id="IPR032675">
    <property type="entry name" value="LRR_dom_sf"/>
</dbReference>